<organism evidence="6">
    <name type="scientific">Darwinula stevensoni</name>
    <dbReference type="NCBI Taxonomy" id="69355"/>
    <lineage>
        <taxon>Eukaryota</taxon>
        <taxon>Metazoa</taxon>
        <taxon>Ecdysozoa</taxon>
        <taxon>Arthropoda</taxon>
        <taxon>Crustacea</taxon>
        <taxon>Oligostraca</taxon>
        <taxon>Ostracoda</taxon>
        <taxon>Podocopa</taxon>
        <taxon>Podocopida</taxon>
        <taxon>Darwinulocopina</taxon>
        <taxon>Darwinuloidea</taxon>
        <taxon>Darwinulidae</taxon>
        <taxon>Darwinula</taxon>
    </lineage>
</organism>
<sequence length="1335" mass="148531">MNQPYPLTKEQVRLLLLYDFRIKKKAANSIADINTAFGPDTVSKSTAYDWYSRFQKGNESLEDQPRTGRPSEFDNSALQEALEANNRQTSRELADLLALLERVFLRVGTCETDEQLQSVVSKFLPPVLLKLSSHQEGVRKKVMELLVHLNKRLKCQPKVLLPVEALLLQYQDPSASSFIINFAIIYIRMGFPRLDVKKQAELVPNIMSCLYNRPQQHQDSLLLMIMPALGYLELPEDREKCKSIFKLGDKPLTTRLFLDFVLDFLLLPYGQPNPKDLKGSSQSASGTSGSTSTSSPTQSSAVPPGMSEYSWRRVMGDEGWKADELEEVKVGIVKFLSKGVFDDNQVVVHFVVASADTRFSVANLAESELKKLGSHVSWNDGNVIQGLFELFLGTGTGKASPSPTVKPESKKEPVSIRIRLKIFPYLMRSTQSTRTLPECMQVIMDSLFGTKNTNGKLKHLALQYCHLVIENCPPGKLNSYGSMILTSFLRIIMEEKQDTKLRSSCYMAMGKMGRKLPQVFYEDISFVYTLFEYLPKEEGEVKLSVLEALKMIAPCYTHGKTPPGERSLLIPVVVASLEHTDHLLRLAAVHYAATMLPPDSHTKYLLLVAAGDESDTVSSEAIKALYPMQDSARPVEKEAEITIPDYASMVSCLEHKASSRISKNKVVVVGKYRVPFNAAAFYQMLKYVQMCLAIESGATFCDGTFPDNEKVKVSVYLDSLDSQSENPLFMHISLLKRYLIPYKANPSQASEVMNYLLDLINASPKASTKDLSLDADWMKTYQGLSTSSRVEVYSPVTHSLGLIAAHAYNEKQFHEFVLGLLSNMSKNIELKRSGMLTCAHALAEKYNPAPKVVKRHIIPCLKVILAELTDGGQLLWVASTALGILCRSMPLPLKDKDIGTTPDDLSKNLLSLVASNQIPMKVKEECAMTCGYLCIGDPHFPSVQLLIQGFLTAASEVKDVELHLTMGEALVCLILKDESPMAQNPWHPKAQSNQGTSNEDLDWTVKTILEKYASQSHPSVRQASCIWLLALVKYCRAAKEMQKYLQQLQRAFMEFLTDSNDFVQDAGSKGLGLVYEASSPEEQQELVNSLVEGLSGGVRSSRKVTEDTELFEEGSLGNTPVGGGLSTYKELCSLASDLHQPDLIYKFLHLANHHAAWNSKKGAAYGFTSIAKIAGEQLKPKLSLIIPKLYRYQFDPNPRIQHSMADIWNSLVTEKQKTILECYKPIMDEILAALTDGQWRVRESACMALCDLLGRNGDLSDISHLLPEIWKSLFRVLDDIKESVRKAALASVKAMGKALLNNCQSQSGKSILEASLPSLLDIGLKSIVAEVRLVT</sequence>
<dbReference type="Gene3D" id="1.10.10.1450">
    <property type="match status" value="1"/>
</dbReference>
<evidence type="ECO:0008006" key="8">
    <source>
        <dbReference type="Google" id="ProtNLM"/>
    </source>
</evidence>
<dbReference type="Pfam" id="PF23271">
    <property type="entry name" value="HEAT_GCN1"/>
    <property type="match status" value="1"/>
</dbReference>
<accession>A0A7R8XAF8</accession>
<evidence type="ECO:0000259" key="3">
    <source>
        <dbReference type="Pfam" id="PF13001"/>
    </source>
</evidence>
<feature type="domain" description="Proteasome component Ecm29 N-terminal" evidence="3">
    <location>
        <begin position="100"/>
        <end position="607"/>
    </location>
</feature>
<dbReference type="GO" id="GO:0036503">
    <property type="term" value="P:ERAD pathway"/>
    <property type="evidence" value="ECO:0007669"/>
    <property type="project" value="TreeGrafter"/>
</dbReference>
<evidence type="ECO:0000256" key="1">
    <source>
        <dbReference type="ARBA" id="ARBA00022737"/>
    </source>
</evidence>
<evidence type="ECO:0000256" key="2">
    <source>
        <dbReference type="SAM" id="MobiDB-lite"/>
    </source>
</evidence>
<dbReference type="GO" id="GO:0043248">
    <property type="term" value="P:proteasome assembly"/>
    <property type="evidence" value="ECO:0007669"/>
    <property type="project" value="InterPro"/>
</dbReference>
<feature type="region of interest" description="Disordered" evidence="2">
    <location>
        <begin position="275"/>
        <end position="306"/>
    </location>
</feature>
<dbReference type="InterPro" id="IPR011989">
    <property type="entry name" value="ARM-like"/>
</dbReference>
<feature type="compositionally biased region" description="Low complexity" evidence="2">
    <location>
        <begin position="280"/>
        <end position="301"/>
    </location>
</feature>
<name>A0A7R8XAF8_9CRUS</name>
<evidence type="ECO:0000313" key="7">
    <source>
        <dbReference type="Proteomes" id="UP000677054"/>
    </source>
</evidence>
<evidence type="ECO:0000313" key="6">
    <source>
        <dbReference type="EMBL" id="CAD7246055.1"/>
    </source>
</evidence>
<feature type="domain" description="Mos1 transposase HTH" evidence="4">
    <location>
        <begin position="9"/>
        <end position="58"/>
    </location>
</feature>
<gene>
    <name evidence="6" type="ORF">DSTB1V02_LOCUS5919</name>
</gene>
<dbReference type="EMBL" id="LR900542">
    <property type="protein sequence ID" value="CAD7246055.1"/>
    <property type="molecule type" value="Genomic_DNA"/>
</dbReference>
<keyword evidence="1" id="KW-0677">Repeat</keyword>
<reference evidence="6" key="1">
    <citation type="submission" date="2020-11" db="EMBL/GenBank/DDBJ databases">
        <authorList>
            <person name="Tran Van P."/>
        </authorList>
    </citation>
    <scope>NUCLEOTIDE SEQUENCE</scope>
</reference>
<protein>
    <recommendedName>
        <fullName evidence="8">Proteasome-associated protein ECM29 homolog</fullName>
    </recommendedName>
</protein>
<keyword evidence="7" id="KW-1185">Reference proteome</keyword>
<dbReference type="PANTHER" id="PTHR23346">
    <property type="entry name" value="TRANSLATIONAL ACTIVATOR GCN1-RELATED"/>
    <property type="match status" value="1"/>
</dbReference>
<evidence type="ECO:0000259" key="5">
    <source>
        <dbReference type="Pfam" id="PF23271"/>
    </source>
</evidence>
<dbReference type="Proteomes" id="UP000677054">
    <property type="component" value="Unassembled WGS sequence"/>
</dbReference>
<dbReference type="GO" id="GO:0005737">
    <property type="term" value="C:cytoplasm"/>
    <property type="evidence" value="ECO:0007669"/>
    <property type="project" value="TreeGrafter"/>
</dbReference>
<dbReference type="InterPro" id="IPR016024">
    <property type="entry name" value="ARM-type_fold"/>
</dbReference>
<proteinExistence type="predicted"/>
<dbReference type="Gene3D" id="1.25.10.10">
    <property type="entry name" value="Leucine-rich Repeat Variant"/>
    <property type="match status" value="4"/>
</dbReference>
<dbReference type="SUPFAM" id="SSF48371">
    <property type="entry name" value="ARM repeat"/>
    <property type="match status" value="2"/>
</dbReference>
<dbReference type="GO" id="GO:0005634">
    <property type="term" value="C:nucleus"/>
    <property type="evidence" value="ECO:0007669"/>
    <property type="project" value="TreeGrafter"/>
</dbReference>
<dbReference type="Pfam" id="PF13001">
    <property type="entry name" value="ECM29_N"/>
    <property type="match status" value="1"/>
</dbReference>
<evidence type="ECO:0000259" key="4">
    <source>
        <dbReference type="Pfam" id="PF17906"/>
    </source>
</evidence>
<dbReference type="InterPro" id="IPR024372">
    <property type="entry name" value="Ecm29_N"/>
</dbReference>
<dbReference type="EMBL" id="CAJPEV010001025">
    <property type="protein sequence ID" value="CAG0890237.1"/>
    <property type="molecule type" value="Genomic_DNA"/>
</dbReference>
<dbReference type="InterPro" id="IPR057546">
    <property type="entry name" value="HEAT_GCN1"/>
</dbReference>
<dbReference type="GO" id="GO:0060090">
    <property type="term" value="F:molecular adaptor activity"/>
    <property type="evidence" value="ECO:0007669"/>
    <property type="project" value="InterPro"/>
</dbReference>
<dbReference type="InterPro" id="IPR041426">
    <property type="entry name" value="Mos1_HTH"/>
</dbReference>
<dbReference type="Pfam" id="PF17906">
    <property type="entry name" value="HTH_48"/>
    <property type="match status" value="1"/>
</dbReference>
<dbReference type="PANTHER" id="PTHR23346:SF19">
    <property type="entry name" value="PROTEASOME ADAPTER AND SCAFFOLD PROTEIN ECM29"/>
    <property type="match status" value="1"/>
</dbReference>
<feature type="domain" description="Stalled ribosome sensor GCN1-like HEAT repeats region" evidence="5">
    <location>
        <begin position="1168"/>
        <end position="1300"/>
    </location>
</feature>
<dbReference type="OrthoDB" id="16066at2759"/>